<dbReference type="Pfam" id="PF06294">
    <property type="entry name" value="CH_2"/>
    <property type="match status" value="1"/>
</dbReference>
<dbReference type="SUPFAM" id="SSF47576">
    <property type="entry name" value="Calponin-homology domain, CH-domain"/>
    <property type="match status" value="1"/>
</dbReference>
<keyword evidence="4" id="KW-1185">Reference proteome</keyword>
<evidence type="ECO:0000313" key="3">
    <source>
        <dbReference type="EMBL" id="CAH1176582.1"/>
    </source>
</evidence>
<dbReference type="Gene3D" id="1.10.418.10">
    <property type="entry name" value="Calponin-like domain"/>
    <property type="match status" value="1"/>
</dbReference>
<dbReference type="InterPro" id="IPR036872">
    <property type="entry name" value="CH_dom_sf"/>
</dbReference>
<organism evidence="3 4">
    <name type="scientific">Phaedon cochleariae</name>
    <name type="common">Mustard beetle</name>
    <dbReference type="NCBI Taxonomy" id="80249"/>
    <lineage>
        <taxon>Eukaryota</taxon>
        <taxon>Metazoa</taxon>
        <taxon>Ecdysozoa</taxon>
        <taxon>Arthropoda</taxon>
        <taxon>Hexapoda</taxon>
        <taxon>Insecta</taxon>
        <taxon>Pterygota</taxon>
        <taxon>Neoptera</taxon>
        <taxon>Endopterygota</taxon>
        <taxon>Coleoptera</taxon>
        <taxon>Polyphaga</taxon>
        <taxon>Cucujiformia</taxon>
        <taxon>Chrysomeloidea</taxon>
        <taxon>Chrysomelidae</taxon>
        <taxon>Chrysomelinae</taxon>
        <taxon>Chrysomelini</taxon>
        <taxon>Phaedon</taxon>
    </lineage>
</organism>
<dbReference type="EMBL" id="OU896713">
    <property type="protein sequence ID" value="CAH1176582.1"/>
    <property type="molecule type" value="Genomic_DNA"/>
</dbReference>
<evidence type="ECO:0000313" key="4">
    <source>
        <dbReference type="Proteomes" id="UP001153737"/>
    </source>
</evidence>
<gene>
    <name evidence="3" type="ORF">PHAECO_LOCUS11391</name>
</gene>
<dbReference type="OrthoDB" id="193300at2759"/>
<feature type="domain" description="Calponin-homology (CH)" evidence="2">
    <location>
        <begin position="2"/>
        <end position="107"/>
    </location>
</feature>
<dbReference type="GO" id="GO:0005930">
    <property type="term" value="C:axoneme"/>
    <property type="evidence" value="ECO:0007669"/>
    <property type="project" value="TreeGrafter"/>
</dbReference>
<dbReference type="PANTHER" id="PTHR12509:SF9">
    <property type="entry name" value="SPERM FLAGELLAR PROTEIN 1 ISOFORM X1"/>
    <property type="match status" value="1"/>
</dbReference>
<dbReference type="InterPro" id="IPR052111">
    <property type="entry name" value="Spermatogenesis_Ciliary_MAP"/>
</dbReference>
<dbReference type="FunFam" id="1.10.418.10:FF:000059">
    <property type="entry name" value="RIKEN cDNA 6430531B16 gene"/>
    <property type="match status" value="1"/>
</dbReference>
<sequence>MNIDSDELYKWIDSHTITRQKKNLNRDFSDAVPLAEILKQHYPKLVDLHNYSPMNSLAQKLTNWEILNKKVLKKIKINLTRDEREQLAKGIPGAIEKILSVIKLKVELMASGDHENSGSSRVYYIENGSNFSSREGIIPIKIKNGSQLVDRKMVPNTIFETMEKDIIEKRETIKLLQEKVDHLDNLVAIKEERIKDLTQQLQAIVNNSGAGSTSNVLSPKSRFFNRIF</sequence>
<proteinExistence type="predicted"/>
<dbReference type="PROSITE" id="PS50021">
    <property type="entry name" value="CH"/>
    <property type="match status" value="1"/>
</dbReference>
<protein>
    <recommendedName>
        <fullName evidence="2">Calponin-homology (CH) domain-containing protein</fullName>
    </recommendedName>
</protein>
<evidence type="ECO:0000256" key="1">
    <source>
        <dbReference type="SAM" id="Coils"/>
    </source>
</evidence>
<dbReference type="InterPro" id="IPR010441">
    <property type="entry name" value="CH_2"/>
</dbReference>
<keyword evidence="1" id="KW-0175">Coiled coil</keyword>
<accession>A0A9P0GUU6</accession>
<dbReference type="GO" id="GO:0051493">
    <property type="term" value="P:regulation of cytoskeleton organization"/>
    <property type="evidence" value="ECO:0007669"/>
    <property type="project" value="TreeGrafter"/>
</dbReference>
<dbReference type="AlphaFoldDB" id="A0A9P0GUU6"/>
<feature type="coiled-coil region" evidence="1">
    <location>
        <begin position="159"/>
        <end position="207"/>
    </location>
</feature>
<dbReference type="Proteomes" id="UP001153737">
    <property type="component" value="Chromosome 7"/>
</dbReference>
<evidence type="ECO:0000259" key="2">
    <source>
        <dbReference type="PROSITE" id="PS50021"/>
    </source>
</evidence>
<dbReference type="InterPro" id="IPR001715">
    <property type="entry name" value="CH_dom"/>
</dbReference>
<dbReference type="PANTHER" id="PTHR12509">
    <property type="entry name" value="SPERMATOGENESIS-ASSOCIATED 4-RELATED"/>
    <property type="match status" value="1"/>
</dbReference>
<reference evidence="3" key="2">
    <citation type="submission" date="2022-10" db="EMBL/GenBank/DDBJ databases">
        <authorList>
            <consortium name="ENA_rothamsted_submissions"/>
            <consortium name="culmorum"/>
            <person name="King R."/>
        </authorList>
    </citation>
    <scope>NUCLEOTIDE SEQUENCE</scope>
</reference>
<name>A0A9P0GUU6_PHACE</name>
<reference evidence="3" key="1">
    <citation type="submission" date="2022-01" db="EMBL/GenBank/DDBJ databases">
        <authorList>
            <person name="King R."/>
        </authorList>
    </citation>
    <scope>NUCLEOTIDE SEQUENCE</scope>
</reference>
<dbReference type="GO" id="GO:0008017">
    <property type="term" value="F:microtubule binding"/>
    <property type="evidence" value="ECO:0007669"/>
    <property type="project" value="TreeGrafter"/>
</dbReference>